<keyword evidence="4" id="KW-1185">Reference proteome</keyword>
<keyword evidence="2" id="KW-1133">Transmembrane helix</keyword>
<dbReference type="GeneID" id="65099496"/>
<organism evidence="3 4">
    <name type="scientific">phocid gammaherpesvirus 3</name>
    <dbReference type="NCBI Taxonomy" id="2560643"/>
    <lineage>
        <taxon>Viruses</taxon>
        <taxon>Duplodnaviria</taxon>
        <taxon>Heunggongvirae</taxon>
        <taxon>Peploviricota</taxon>
        <taxon>Herviviricetes</taxon>
        <taxon>Herpesvirales</taxon>
        <taxon>Orthoherpesviridae</taxon>
        <taxon>Gammaherpesvirinae</taxon>
        <taxon>Percavirus</taxon>
        <taxon>Percavirus phocidgamma3</taxon>
    </lineage>
</organism>
<dbReference type="RefSeq" id="YP_010084506.1">
    <property type="nucleotide sequence ID" value="NC_055139.1"/>
</dbReference>
<dbReference type="EMBL" id="KP136799">
    <property type="protein sequence ID" value="AJG42975.1"/>
    <property type="molecule type" value="Genomic_DNA"/>
</dbReference>
<feature type="transmembrane region" description="Helical" evidence="2">
    <location>
        <begin position="222"/>
        <end position="247"/>
    </location>
</feature>
<keyword evidence="2" id="KW-0812">Transmembrane</keyword>
<name>A0A0R5WUQ1_9GAMA</name>
<protein>
    <submittedName>
        <fullName evidence="3">Titin-like protein</fullName>
    </submittedName>
</protein>
<evidence type="ECO:0000313" key="3">
    <source>
        <dbReference type="EMBL" id="AJG42975.1"/>
    </source>
</evidence>
<reference evidence="3" key="1">
    <citation type="submission" date="2014-11" db="EMBL/GenBank/DDBJ databases">
        <title>Gammaherpesviruses are widespread among seal species in Canada.</title>
        <authorList>
            <person name="Bellehumeur C."/>
            <person name="Nielsen O."/>
            <person name="Measures L."/>
            <person name="Harwood L."/>
            <person name="Boyle B."/>
            <person name="Gagnon C.A."/>
        </authorList>
    </citation>
    <scope>NUCLEOTIDE SEQUENCE [LARGE SCALE GENOMIC DNA]</scope>
    <source>
        <strain evidence="3">FMV04-1493874</strain>
    </source>
</reference>
<keyword evidence="2" id="KW-0472">Membrane</keyword>
<dbReference type="Proteomes" id="UP000296355">
    <property type="component" value="Segment"/>
</dbReference>
<accession>A0A0R5WUQ1</accession>
<evidence type="ECO:0000256" key="2">
    <source>
        <dbReference type="SAM" id="Phobius"/>
    </source>
</evidence>
<sequence>MDFSKALNANHINSLNFLEQNAINLLSHNFCIQDDYPSDLVIDIPKEIPEVSRRTLRNRRKIEQKLYEQQFITIPTKSPEEPKLAVPASSESRVQHAMPEATLPNKQKPEPPVDTSTKIYKPKNKWIEQNNTQNPQFSSLNAAGLGELASNFANKKQNNDIWNYANFNPQTNFDLPMDDDMQEFIDKDPPNAPFLMDNAVDIPKGNPLHIDNIKNTSDVSTLLFYCSLLTANNYFYTGLYVFLFIFAGI</sequence>
<evidence type="ECO:0000256" key="1">
    <source>
        <dbReference type="SAM" id="MobiDB-lite"/>
    </source>
</evidence>
<proteinExistence type="predicted"/>
<evidence type="ECO:0000313" key="4">
    <source>
        <dbReference type="Proteomes" id="UP000296355"/>
    </source>
</evidence>
<feature type="region of interest" description="Disordered" evidence="1">
    <location>
        <begin position="78"/>
        <end position="114"/>
    </location>
</feature>
<dbReference type="KEGG" id="vg:65099496"/>